<dbReference type="InterPro" id="IPR010766">
    <property type="entry name" value="DRTGG"/>
</dbReference>
<accession>A0A1B7XDP9</accession>
<evidence type="ECO:0000256" key="1">
    <source>
        <dbReference type="ARBA" id="ARBA00011643"/>
    </source>
</evidence>
<dbReference type="PANTHER" id="PTHR43356:SF2">
    <property type="entry name" value="PHOSPHATE ACETYLTRANSFERASE"/>
    <property type="match status" value="1"/>
</dbReference>
<dbReference type="SUPFAM" id="SSF52540">
    <property type="entry name" value="P-loop containing nucleoside triphosphate hydrolases"/>
    <property type="match status" value="1"/>
</dbReference>
<dbReference type="OrthoDB" id="9769095at2"/>
<dbReference type="EMBL" id="JXMS01000011">
    <property type="protein sequence ID" value="OBQ52159.1"/>
    <property type="molecule type" value="Genomic_DNA"/>
</dbReference>
<feature type="domain" description="DRTGG" evidence="2">
    <location>
        <begin position="214"/>
        <end position="319"/>
    </location>
</feature>
<evidence type="ECO:0000313" key="4">
    <source>
        <dbReference type="Proteomes" id="UP000091979"/>
    </source>
</evidence>
<dbReference type="Proteomes" id="UP000091979">
    <property type="component" value="Unassembled WGS sequence"/>
</dbReference>
<dbReference type="STRING" id="1560234.SP90_08290"/>
<dbReference type="PATRIC" id="fig|1560234.3.peg.480"/>
<dbReference type="InterPro" id="IPR050500">
    <property type="entry name" value="Phos_Acetyltrans/Butyryltrans"/>
</dbReference>
<dbReference type="AlphaFoldDB" id="A0A1B7XDP9"/>
<evidence type="ECO:0000259" key="2">
    <source>
        <dbReference type="Pfam" id="PF07085"/>
    </source>
</evidence>
<dbReference type="RefSeq" id="WP_066854464.1">
    <property type="nucleotide sequence ID" value="NZ_JXMS01000011.1"/>
</dbReference>
<keyword evidence="4" id="KW-1185">Reference proteome</keyword>
<evidence type="ECO:0000313" key="3">
    <source>
        <dbReference type="EMBL" id="OBQ52159.1"/>
    </source>
</evidence>
<protein>
    <submittedName>
        <fullName evidence="3">DRTGG domain protein</fullName>
    </submittedName>
</protein>
<organism evidence="3 4">
    <name type="scientific">Halodesulfovibrio spirochaetisodalis</name>
    <dbReference type="NCBI Taxonomy" id="1560234"/>
    <lineage>
        <taxon>Bacteria</taxon>
        <taxon>Pseudomonadati</taxon>
        <taxon>Thermodesulfobacteriota</taxon>
        <taxon>Desulfovibrionia</taxon>
        <taxon>Desulfovibrionales</taxon>
        <taxon>Desulfovibrionaceae</taxon>
        <taxon>Halodesulfovibrio</taxon>
    </lineage>
</organism>
<dbReference type="Gene3D" id="3.40.1390.20">
    <property type="entry name" value="HprK N-terminal domain-like"/>
    <property type="match status" value="1"/>
</dbReference>
<proteinExistence type="predicted"/>
<reference evidence="3 4" key="1">
    <citation type="submission" date="2015-01" db="EMBL/GenBank/DDBJ databases">
        <title>Desulfovibrio sp. JC271 draft genome sequence.</title>
        <authorList>
            <person name="Shivani Y."/>
            <person name="Subhash Y."/>
            <person name="Sasikala C."/>
            <person name="Ramana C.V."/>
        </authorList>
    </citation>
    <scope>NUCLEOTIDE SEQUENCE [LARGE SCALE GENOMIC DNA]</scope>
    <source>
        <strain evidence="3 4">JC271</strain>
    </source>
</reference>
<dbReference type="Pfam" id="PF07085">
    <property type="entry name" value="DRTGG"/>
    <property type="match status" value="1"/>
</dbReference>
<comment type="caution">
    <text evidence="3">The sequence shown here is derived from an EMBL/GenBank/DDBJ whole genome shotgun (WGS) entry which is preliminary data.</text>
</comment>
<dbReference type="SUPFAM" id="SSF75138">
    <property type="entry name" value="HprK N-terminal domain-like"/>
    <property type="match status" value="1"/>
</dbReference>
<dbReference type="InterPro" id="IPR027417">
    <property type="entry name" value="P-loop_NTPase"/>
</dbReference>
<comment type="subunit">
    <text evidence="1">Homohexamer.</text>
</comment>
<dbReference type="Pfam" id="PF13500">
    <property type="entry name" value="AAA_26"/>
    <property type="match status" value="1"/>
</dbReference>
<sequence length="357" mass="39062">MAAGIYIGSTSGYSGKNMVVMGIGLRLQKEGFDVGYMKPVGAVPEERDGVLGDQDAFFVQDILGQDAPPEFVSPVVVTQDFKVRAFSGQYEDLMPAIKHGYDQLAKDKDAMIVAGSGSMYSGRYCNIDGMRVAKALGLQIVVIDRLDKELNYDYLVVLKDVLGDSLAGVILNDIPASFMNEVDGLIKPFLERNDIKVLGVIPKDPLMGAIKVSDLAERLGGRVISCASKSEKVVENFLIGTMQVENFMTHFRKNKNSAVIVGGDRSDVQLVALEGNCPCLVLTGNLYPNDIILTRSEVLNIPIVVVRDDTYTVAKKMEAILSRHKLRDVIKIRQGAQLVSSSIDFEYLKERMGLADT</sequence>
<dbReference type="InterPro" id="IPR028979">
    <property type="entry name" value="Ser_kin/Pase_Hpr-like_N_sf"/>
</dbReference>
<dbReference type="PANTHER" id="PTHR43356">
    <property type="entry name" value="PHOSPHATE ACETYLTRANSFERASE"/>
    <property type="match status" value="1"/>
</dbReference>
<gene>
    <name evidence="3" type="ORF">SP90_08290</name>
</gene>
<dbReference type="Gene3D" id="3.40.50.300">
    <property type="entry name" value="P-loop containing nucleotide triphosphate hydrolases"/>
    <property type="match status" value="1"/>
</dbReference>
<name>A0A1B7XDP9_9BACT</name>